<dbReference type="Proteomes" id="UP000236743">
    <property type="component" value="Unassembled WGS sequence"/>
</dbReference>
<sequence length="196" mass="20975">MSVSADGTPHQPVDQEIGAGLRKLRRSRALSLEELGAKTNLSIGFLSQIERGLSSPTLRVLAGVADALGVGLADLFPSNGDARSEQAATIVRGAGRSELQLWRSGIRKQLLTPNAEGSKLNLYVVEMEPGASTGDELYTHQGEEAGLIMSGTMLLSVEAESWTLQEGDSFRFLSSRPHRFANAAAGQTRVLWVNSL</sequence>
<name>A0A1H5V131_9HYPH</name>
<evidence type="ECO:0000259" key="2">
    <source>
        <dbReference type="PROSITE" id="PS50943"/>
    </source>
</evidence>
<keyword evidence="4" id="KW-1185">Reference proteome</keyword>
<dbReference type="GO" id="GO:0005829">
    <property type="term" value="C:cytosol"/>
    <property type="evidence" value="ECO:0007669"/>
    <property type="project" value="TreeGrafter"/>
</dbReference>
<dbReference type="Gene3D" id="1.10.260.40">
    <property type="entry name" value="lambda repressor-like DNA-binding domains"/>
    <property type="match status" value="1"/>
</dbReference>
<dbReference type="InterPro" id="IPR011051">
    <property type="entry name" value="RmlC_Cupin_sf"/>
</dbReference>
<dbReference type="SUPFAM" id="SSF47413">
    <property type="entry name" value="lambda repressor-like DNA-binding domains"/>
    <property type="match status" value="1"/>
</dbReference>
<dbReference type="InterPro" id="IPR050807">
    <property type="entry name" value="TransReg_Diox_bact_type"/>
</dbReference>
<dbReference type="SMART" id="SM00530">
    <property type="entry name" value="HTH_XRE"/>
    <property type="match status" value="1"/>
</dbReference>
<dbReference type="InterPro" id="IPR014710">
    <property type="entry name" value="RmlC-like_jellyroll"/>
</dbReference>
<dbReference type="GO" id="GO:0003677">
    <property type="term" value="F:DNA binding"/>
    <property type="evidence" value="ECO:0007669"/>
    <property type="project" value="UniProtKB-KW"/>
</dbReference>
<dbReference type="PANTHER" id="PTHR46797:SF2">
    <property type="entry name" value="TRANSCRIPTIONAL REGULATOR"/>
    <property type="match status" value="1"/>
</dbReference>
<evidence type="ECO:0000313" key="3">
    <source>
        <dbReference type="EMBL" id="SEF80983.1"/>
    </source>
</evidence>
<dbReference type="Gene3D" id="2.60.120.10">
    <property type="entry name" value="Jelly Rolls"/>
    <property type="match status" value="1"/>
</dbReference>
<keyword evidence="1" id="KW-0238">DNA-binding</keyword>
<organism evidence="3 4">
    <name type="scientific">Bosea lathyri</name>
    <dbReference type="NCBI Taxonomy" id="1036778"/>
    <lineage>
        <taxon>Bacteria</taxon>
        <taxon>Pseudomonadati</taxon>
        <taxon>Pseudomonadota</taxon>
        <taxon>Alphaproteobacteria</taxon>
        <taxon>Hyphomicrobiales</taxon>
        <taxon>Boseaceae</taxon>
        <taxon>Bosea</taxon>
    </lineage>
</organism>
<dbReference type="GO" id="GO:0003700">
    <property type="term" value="F:DNA-binding transcription factor activity"/>
    <property type="evidence" value="ECO:0007669"/>
    <property type="project" value="TreeGrafter"/>
</dbReference>
<dbReference type="SUPFAM" id="SSF51182">
    <property type="entry name" value="RmlC-like cupins"/>
    <property type="match status" value="1"/>
</dbReference>
<dbReference type="Pfam" id="PF07883">
    <property type="entry name" value="Cupin_2"/>
    <property type="match status" value="1"/>
</dbReference>
<dbReference type="OrthoDB" id="9814751at2"/>
<reference evidence="3 4" key="1">
    <citation type="submission" date="2016-10" db="EMBL/GenBank/DDBJ databases">
        <authorList>
            <person name="de Groot N.N."/>
        </authorList>
    </citation>
    <scope>NUCLEOTIDE SEQUENCE [LARGE SCALE GENOMIC DNA]</scope>
    <source>
        <strain evidence="3 4">DSM 26656</strain>
    </source>
</reference>
<dbReference type="PROSITE" id="PS50943">
    <property type="entry name" value="HTH_CROC1"/>
    <property type="match status" value="1"/>
</dbReference>
<dbReference type="Pfam" id="PF01381">
    <property type="entry name" value="HTH_3"/>
    <property type="match status" value="1"/>
</dbReference>
<dbReference type="EMBL" id="FNUY01000002">
    <property type="protein sequence ID" value="SEF80983.1"/>
    <property type="molecule type" value="Genomic_DNA"/>
</dbReference>
<gene>
    <name evidence="3" type="ORF">SAMN04488115_102109</name>
</gene>
<dbReference type="CDD" id="cd00093">
    <property type="entry name" value="HTH_XRE"/>
    <property type="match status" value="1"/>
</dbReference>
<proteinExistence type="predicted"/>
<feature type="domain" description="HTH cro/C1-type" evidence="2">
    <location>
        <begin position="21"/>
        <end position="75"/>
    </location>
</feature>
<dbReference type="InterPro" id="IPR010982">
    <property type="entry name" value="Lambda_DNA-bd_dom_sf"/>
</dbReference>
<dbReference type="AlphaFoldDB" id="A0A1H5V131"/>
<accession>A0A1H5V131</accession>
<evidence type="ECO:0000313" key="4">
    <source>
        <dbReference type="Proteomes" id="UP000236743"/>
    </source>
</evidence>
<dbReference type="InterPro" id="IPR001387">
    <property type="entry name" value="Cro/C1-type_HTH"/>
</dbReference>
<dbReference type="RefSeq" id="WP_103871390.1">
    <property type="nucleotide sequence ID" value="NZ_FNUY01000002.1"/>
</dbReference>
<evidence type="ECO:0000256" key="1">
    <source>
        <dbReference type="ARBA" id="ARBA00023125"/>
    </source>
</evidence>
<dbReference type="PANTHER" id="PTHR46797">
    <property type="entry name" value="HTH-TYPE TRANSCRIPTIONAL REGULATOR"/>
    <property type="match status" value="1"/>
</dbReference>
<dbReference type="InterPro" id="IPR013096">
    <property type="entry name" value="Cupin_2"/>
</dbReference>
<dbReference type="CDD" id="cd02209">
    <property type="entry name" value="cupin_XRE_C"/>
    <property type="match status" value="1"/>
</dbReference>
<protein>
    <submittedName>
        <fullName evidence="3">Transcriptional regulator, XRE family with cupin sensor</fullName>
    </submittedName>
</protein>